<accession>A0ABQ7CYL7</accession>
<name>A0ABQ7CYL7_BRACR</name>
<evidence type="ECO:0000313" key="3">
    <source>
        <dbReference type="Proteomes" id="UP000266723"/>
    </source>
</evidence>
<sequence>MLWPFLQRSPRLRASSSSTNSAVQEDIARPRPTTWESVLPRVKKNGSGLRGTRGNGITGAMFCQREAC</sequence>
<reference evidence="2 3" key="1">
    <citation type="journal article" date="2020" name="BMC Genomics">
        <title>Intraspecific diversification of the crop wild relative Brassica cretica Lam. using demographic model selection.</title>
        <authorList>
            <person name="Kioukis A."/>
            <person name="Michalopoulou V.A."/>
            <person name="Briers L."/>
            <person name="Pirintsos S."/>
            <person name="Studholme D.J."/>
            <person name="Pavlidis P."/>
            <person name="Sarris P.F."/>
        </authorList>
    </citation>
    <scope>NUCLEOTIDE SEQUENCE [LARGE SCALE GENOMIC DNA]</scope>
    <source>
        <strain evidence="3">cv. PFS-1207/04</strain>
    </source>
</reference>
<proteinExistence type="predicted"/>
<gene>
    <name evidence="2" type="ORF">DY000_02014989</name>
</gene>
<comment type="caution">
    <text evidence="2">The sequence shown here is derived from an EMBL/GenBank/DDBJ whole genome shotgun (WGS) entry which is preliminary data.</text>
</comment>
<dbReference type="EMBL" id="QGKV02000759">
    <property type="protein sequence ID" value="KAF3565196.1"/>
    <property type="molecule type" value="Genomic_DNA"/>
</dbReference>
<evidence type="ECO:0000256" key="1">
    <source>
        <dbReference type="SAM" id="MobiDB-lite"/>
    </source>
</evidence>
<keyword evidence="3" id="KW-1185">Reference proteome</keyword>
<dbReference type="Proteomes" id="UP000266723">
    <property type="component" value="Unassembled WGS sequence"/>
</dbReference>
<organism evidence="2 3">
    <name type="scientific">Brassica cretica</name>
    <name type="common">Mustard</name>
    <dbReference type="NCBI Taxonomy" id="69181"/>
    <lineage>
        <taxon>Eukaryota</taxon>
        <taxon>Viridiplantae</taxon>
        <taxon>Streptophyta</taxon>
        <taxon>Embryophyta</taxon>
        <taxon>Tracheophyta</taxon>
        <taxon>Spermatophyta</taxon>
        <taxon>Magnoliopsida</taxon>
        <taxon>eudicotyledons</taxon>
        <taxon>Gunneridae</taxon>
        <taxon>Pentapetalae</taxon>
        <taxon>rosids</taxon>
        <taxon>malvids</taxon>
        <taxon>Brassicales</taxon>
        <taxon>Brassicaceae</taxon>
        <taxon>Brassiceae</taxon>
        <taxon>Brassica</taxon>
    </lineage>
</organism>
<evidence type="ECO:0000313" key="2">
    <source>
        <dbReference type="EMBL" id="KAF3565196.1"/>
    </source>
</evidence>
<feature type="compositionally biased region" description="Polar residues" evidence="1">
    <location>
        <begin position="14"/>
        <end position="23"/>
    </location>
</feature>
<protein>
    <submittedName>
        <fullName evidence="2">Uncharacterized protein</fullName>
    </submittedName>
</protein>
<feature type="region of interest" description="Disordered" evidence="1">
    <location>
        <begin position="1"/>
        <end position="30"/>
    </location>
</feature>